<feature type="domain" description="EF-hand" evidence="4">
    <location>
        <begin position="125"/>
        <end position="153"/>
    </location>
</feature>
<keyword evidence="1" id="KW-0479">Metal-binding</keyword>
<dbReference type="PANTHER" id="PTHR23048:SF0">
    <property type="entry name" value="CALMODULIN LIKE 3"/>
    <property type="match status" value="1"/>
</dbReference>
<dbReference type="Pfam" id="PF13499">
    <property type="entry name" value="EF-hand_7"/>
    <property type="match status" value="2"/>
</dbReference>
<dbReference type="FunFam" id="1.10.238.10:FF:000100">
    <property type="entry name" value="Calmodulin 1"/>
    <property type="match status" value="1"/>
</dbReference>
<feature type="domain" description="EF-hand" evidence="4">
    <location>
        <begin position="31"/>
        <end position="51"/>
    </location>
</feature>
<dbReference type="GO" id="GO:0016460">
    <property type="term" value="C:myosin II complex"/>
    <property type="evidence" value="ECO:0007669"/>
    <property type="project" value="TreeGrafter"/>
</dbReference>
<gene>
    <name evidence="5" type="ORF">DNF11_0344</name>
</gene>
<dbReference type="InterPro" id="IPR011992">
    <property type="entry name" value="EF-hand-dom_pair"/>
</dbReference>
<dbReference type="InterPro" id="IPR002048">
    <property type="entry name" value="EF_hand_dom"/>
</dbReference>
<dbReference type="InterPro" id="IPR050230">
    <property type="entry name" value="CALM/Myosin/TropC-like"/>
</dbReference>
<proteinExistence type="predicted"/>
<dbReference type="CDD" id="cd00051">
    <property type="entry name" value="EFh"/>
    <property type="match status" value="2"/>
</dbReference>
<dbReference type="AlphaFoldDB" id="A0A3G2S014"/>
<keyword evidence="3" id="KW-0106">Calcium</keyword>
<accession>A0A3G2S014</accession>
<reference evidence="5 6" key="1">
    <citation type="submission" date="2018-10" db="EMBL/GenBank/DDBJ databases">
        <title>Complete genome sequence of Malassezia restricta CBS 7877.</title>
        <authorList>
            <person name="Morand S.C."/>
            <person name="Bertignac M."/>
            <person name="Iltis A."/>
            <person name="Kolder I."/>
            <person name="Pirovano W."/>
            <person name="Jourdain R."/>
            <person name="Clavaud C."/>
        </authorList>
    </citation>
    <scope>NUCLEOTIDE SEQUENCE [LARGE SCALE GENOMIC DNA]</scope>
    <source>
        <strain evidence="5 6">CBS 7877</strain>
    </source>
</reference>
<dbReference type="InterPro" id="IPR018247">
    <property type="entry name" value="EF_Hand_1_Ca_BS"/>
</dbReference>
<dbReference type="GO" id="GO:0005509">
    <property type="term" value="F:calcium ion binding"/>
    <property type="evidence" value="ECO:0007669"/>
    <property type="project" value="InterPro"/>
</dbReference>
<dbReference type="PANTHER" id="PTHR23048">
    <property type="entry name" value="MYOSIN LIGHT CHAIN 1, 3"/>
    <property type="match status" value="1"/>
</dbReference>
<dbReference type="PROSITE" id="PS50222">
    <property type="entry name" value="EF_HAND_2"/>
    <property type="match status" value="4"/>
</dbReference>
<evidence type="ECO:0000313" key="5">
    <source>
        <dbReference type="EMBL" id="AYO41294.1"/>
    </source>
</evidence>
<dbReference type="FunFam" id="1.10.238.10:FF:000034">
    <property type="entry name" value="Calmodulin"/>
    <property type="match status" value="1"/>
</dbReference>
<organism evidence="5 6">
    <name type="scientific">Malassezia restricta (strain ATCC 96810 / NBRC 103918 / CBS 7877)</name>
    <name type="common">Seborrheic dermatitis infection agent</name>
    <dbReference type="NCBI Taxonomy" id="425264"/>
    <lineage>
        <taxon>Eukaryota</taxon>
        <taxon>Fungi</taxon>
        <taxon>Dikarya</taxon>
        <taxon>Basidiomycota</taxon>
        <taxon>Ustilaginomycotina</taxon>
        <taxon>Malasseziomycetes</taxon>
        <taxon>Malasseziales</taxon>
        <taxon>Malasseziaceae</taxon>
        <taxon>Malassezia</taxon>
    </lineage>
</organism>
<keyword evidence="6" id="KW-1185">Reference proteome</keyword>
<sequence>MESVTHRVVSPAITLILRPTITFLCYGGTLDGDGSITTRELGTVMRSLGQNPTEAELQDMVNEIDADGDGTIDFPEFLTMMARKMKDTDSEEEIKEAFRVFDKDGNGFISAAELREKLSDQEVEEMIREADTDGDGQINYDEFVRVRMHASLITAADDDEQGRYFRGNGSHVSEQKSPS</sequence>
<dbReference type="STRING" id="425264.A0A3G2S014"/>
<name>A0A3G2S014_MALR7</name>
<evidence type="ECO:0000313" key="6">
    <source>
        <dbReference type="Proteomes" id="UP000269793"/>
    </source>
</evidence>
<protein>
    <submittedName>
        <fullName evidence="5">Calmodulin</fullName>
    </submittedName>
</protein>
<dbReference type="VEuPathDB" id="FungiDB:DNF11_0344"/>
<dbReference type="PROSITE" id="PS00018">
    <property type="entry name" value="EF_HAND_1"/>
    <property type="match status" value="3"/>
</dbReference>
<dbReference type="Proteomes" id="UP000269793">
    <property type="component" value="Chromosome I"/>
</dbReference>
<feature type="domain" description="EF-hand" evidence="4">
    <location>
        <begin position="89"/>
        <end position="124"/>
    </location>
</feature>
<keyword evidence="2" id="KW-0677">Repeat</keyword>
<dbReference type="Gene3D" id="1.10.238.10">
    <property type="entry name" value="EF-hand"/>
    <property type="match status" value="3"/>
</dbReference>
<dbReference type="SUPFAM" id="SSF47473">
    <property type="entry name" value="EF-hand"/>
    <property type="match status" value="1"/>
</dbReference>
<evidence type="ECO:0000256" key="3">
    <source>
        <dbReference type="ARBA" id="ARBA00022837"/>
    </source>
</evidence>
<feature type="domain" description="EF-hand" evidence="4">
    <location>
        <begin position="52"/>
        <end position="87"/>
    </location>
</feature>
<dbReference type="SMART" id="SM00054">
    <property type="entry name" value="EFh"/>
    <property type="match status" value="3"/>
</dbReference>
<evidence type="ECO:0000256" key="1">
    <source>
        <dbReference type="ARBA" id="ARBA00022723"/>
    </source>
</evidence>
<evidence type="ECO:0000259" key="4">
    <source>
        <dbReference type="PROSITE" id="PS50222"/>
    </source>
</evidence>
<dbReference type="OrthoDB" id="26525at2759"/>
<dbReference type="EMBL" id="CP033148">
    <property type="protein sequence ID" value="AYO41294.1"/>
    <property type="molecule type" value="Genomic_DNA"/>
</dbReference>
<evidence type="ECO:0000256" key="2">
    <source>
        <dbReference type="ARBA" id="ARBA00022737"/>
    </source>
</evidence>